<sequence>MQTVLKNLEGFYIINIDHSESLFVYQEKTGDKMTLEEKKEQVKNFRPIDDTFFEVLADDIGVCQEMLRIILEDEKLIVKDVIVQSSERNLYGRSVRLDALCILGNRKKCNVEVQRSNKDHHLKRVRFNASVITVRDSQTDDKFEETIDLIVVYISEFDIFKRGRVIYHVDSVIRETQEKVDDGLERVFVNTAVKDGTTISEYMDCFLQKEVDNAKFPKLTNRVHYLKHEEGGVNAMCEVMEQYSKKAYKQGEEAGQRQANIAAIKNMIIRFQATKKVILEDYTESEYNTAIAELQSESR</sequence>
<reference evidence="1 2" key="2">
    <citation type="submission" date="2009-03" db="EMBL/GenBank/DDBJ databases">
        <title>Draft genome sequence of Roseburia inulinivorans (DSM 16841).</title>
        <authorList>
            <person name="Sudarsanam P."/>
            <person name="Ley R."/>
            <person name="Guruge J."/>
            <person name="Turnbaugh P.J."/>
            <person name="Mahowald M."/>
            <person name="Liep D."/>
            <person name="Gordon J."/>
        </authorList>
    </citation>
    <scope>NUCLEOTIDE SEQUENCE [LARGE SCALE GENOMIC DNA]</scope>
    <source>
        <strain evidence="1 2">DSM 16841</strain>
    </source>
</reference>
<name>C0FV65_9FIRM</name>
<evidence type="ECO:0000313" key="2">
    <source>
        <dbReference type="Proteomes" id="UP000003561"/>
    </source>
</evidence>
<accession>C0FV65</accession>
<dbReference type="EMBL" id="ACFY01000097">
    <property type="protein sequence ID" value="EEG93525.1"/>
    <property type="molecule type" value="Genomic_DNA"/>
</dbReference>
<evidence type="ECO:0000313" key="1">
    <source>
        <dbReference type="EMBL" id="EEG93525.1"/>
    </source>
</evidence>
<proteinExistence type="predicted"/>
<dbReference type="eggNOG" id="ENOG502ZAMH">
    <property type="taxonomic scope" value="Bacteria"/>
</dbReference>
<gene>
    <name evidence="1" type="ORF">ROSEINA2194_02638</name>
</gene>
<reference evidence="1 2" key="1">
    <citation type="submission" date="2009-02" db="EMBL/GenBank/DDBJ databases">
        <authorList>
            <person name="Fulton L."/>
            <person name="Clifton S."/>
            <person name="Fulton B."/>
            <person name="Xu J."/>
            <person name="Minx P."/>
            <person name="Pepin K.H."/>
            <person name="Johnson M."/>
            <person name="Bhonagiri V."/>
            <person name="Nash W.E."/>
            <person name="Mardis E.R."/>
            <person name="Wilson R.K."/>
        </authorList>
    </citation>
    <scope>NUCLEOTIDE SEQUENCE [LARGE SCALE GENOMIC DNA]</scope>
    <source>
        <strain evidence="1 2">DSM 16841</strain>
    </source>
</reference>
<evidence type="ECO:0008006" key="3">
    <source>
        <dbReference type="Google" id="ProtNLM"/>
    </source>
</evidence>
<dbReference type="Proteomes" id="UP000003561">
    <property type="component" value="Unassembled WGS sequence"/>
</dbReference>
<protein>
    <recommendedName>
        <fullName evidence="3">PD-(D/E)XK nuclease family transposase</fullName>
    </recommendedName>
</protein>
<dbReference type="Pfam" id="PF12784">
    <property type="entry name" value="PDDEXK_2"/>
    <property type="match status" value="1"/>
</dbReference>
<dbReference type="AlphaFoldDB" id="C0FV65"/>
<organism evidence="1 2">
    <name type="scientific">Roseburia inulinivorans DSM 16841</name>
    <dbReference type="NCBI Taxonomy" id="622312"/>
    <lineage>
        <taxon>Bacteria</taxon>
        <taxon>Bacillati</taxon>
        <taxon>Bacillota</taxon>
        <taxon>Clostridia</taxon>
        <taxon>Lachnospirales</taxon>
        <taxon>Lachnospiraceae</taxon>
        <taxon>Roseburia</taxon>
    </lineage>
</organism>
<comment type="caution">
    <text evidence="1">The sequence shown here is derived from an EMBL/GenBank/DDBJ whole genome shotgun (WGS) entry which is preliminary data.</text>
</comment>